<reference evidence="2 3" key="2">
    <citation type="journal article" date="2016" name="Stand. Genomic Sci.">
        <title>Complete genome sequence of 'Halanaeroarchaeum sulfurireducens' M27-SA2, a sulfur-reducing and acetate-oxidizing haloarchaeon from the deep-sea hypersaline anoxic lake Medee.</title>
        <authorList>
            <person name="Messina E."/>
            <person name="Sorokin D.Y."/>
            <person name="Kublanov I.V."/>
            <person name="Toshchakov S."/>
            <person name="Lopatina A."/>
            <person name="Arcadi E."/>
            <person name="Smedile F."/>
            <person name="La Spada G."/>
            <person name="La Cono V."/>
            <person name="Yakimov M.M."/>
        </authorList>
    </citation>
    <scope>NUCLEOTIDE SEQUENCE [LARGE SCALE GENOMIC DNA]</scope>
    <source>
        <strain evidence="2 3">M27-SA2</strain>
    </source>
</reference>
<name>A0A0N9N4A5_9EURY</name>
<dbReference type="PROSITE" id="PS51257">
    <property type="entry name" value="PROKAR_LIPOPROTEIN"/>
    <property type="match status" value="1"/>
</dbReference>
<accession>A0A0N9N4A5</accession>
<feature type="domain" description="DUF4382" evidence="1">
    <location>
        <begin position="28"/>
        <end position="185"/>
    </location>
</feature>
<dbReference type="InterPro" id="IPR025491">
    <property type="entry name" value="DUF4382"/>
</dbReference>
<reference evidence="3" key="1">
    <citation type="submission" date="2015-05" db="EMBL/GenBank/DDBJ databases">
        <title>Complete genome sequence of Halanaeroarchaeum sulfurireducens type strain M27-SA2, a sulfate-reducer haloarchaeon from marine anoxic lake Medee.</title>
        <authorList>
            <person name="Messina E."/>
            <person name="Kublanov I.V."/>
            <person name="Toshchakov S."/>
            <person name="Arcadi E."/>
            <person name="La Spada G."/>
            <person name="La Cono V."/>
            <person name="Yakimov M.M."/>
        </authorList>
    </citation>
    <scope>NUCLEOTIDE SEQUENCE [LARGE SCALE GENOMIC DNA]</scope>
    <source>
        <strain evidence="3">M27-SA2</strain>
    </source>
</reference>
<protein>
    <recommendedName>
        <fullName evidence="1">DUF4382 domain-containing protein</fullName>
    </recommendedName>
</protein>
<dbReference type="GeneID" id="26010415"/>
<gene>
    <name evidence="2" type="ORF">HLASA_1060</name>
</gene>
<dbReference type="KEGG" id="hsf:HLASA_1060"/>
<sequence>MRRRRFLKTSTGVGIVLLAGCAGDDTGTGEFRLLISDQPMAIEEFDSLDVTLSSARIFQAGDDEELTSAVVNDTVAETEEGEDGDGEGFVEFDIDNVTVDLTTVKGDRAVSVVEGELEAGRYSGIELRVANAEGVVDGESVDVTVPSDRLRIVRPFEIGGDEELDFVFDITVIQKGPTGGYNLLPVIGKSGVAGDDVEVEEVEPEETG</sequence>
<dbReference type="EMBL" id="CP011564">
    <property type="protein sequence ID" value="ALG81956.1"/>
    <property type="molecule type" value="Genomic_DNA"/>
</dbReference>
<dbReference type="Pfam" id="PF14321">
    <property type="entry name" value="DUF4382"/>
    <property type="match status" value="1"/>
</dbReference>
<proteinExistence type="predicted"/>
<evidence type="ECO:0000313" key="2">
    <source>
        <dbReference type="EMBL" id="ALG81956.1"/>
    </source>
</evidence>
<dbReference type="Proteomes" id="UP000060390">
    <property type="component" value="Chromosome"/>
</dbReference>
<evidence type="ECO:0000313" key="3">
    <source>
        <dbReference type="Proteomes" id="UP000060390"/>
    </source>
</evidence>
<organism evidence="2 3">
    <name type="scientific">Halanaeroarchaeum sulfurireducens</name>
    <dbReference type="NCBI Taxonomy" id="1604004"/>
    <lineage>
        <taxon>Archaea</taxon>
        <taxon>Methanobacteriati</taxon>
        <taxon>Methanobacteriota</taxon>
        <taxon>Stenosarchaea group</taxon>
        <taxon>Halobacteria</taxon>
        <taxon>Halobacteriales</taxon>
        <taxon>Halobacteriaceae</taxon>
        <taxon>Halanaeroarchaeum</taxon>
    </lineage>
</organism>
<evidence type="ECO:0000259" key="1">
    <source>
        <dbReference type="Pfam" id="PF14321"/>
    </source>
</evidence>
<dbReference type="AlphaFoldDB" id="A0A0N9N4A5"/>
<dbReference type="RefSeq" id="WP_054519655.1">
    <property type="nucleotide sequence ID" value="NZ_CP011564.1"/>
</dbReference>